<dbReference type="Proteomes" id="UP001457282">
    <property type="component" value="Unassembled WGS sequence"/>
</dbReference>
<accession>A0AAW1WBZ4</accession>
<reference evidence="1 2" key="1">
    <citation type="journal article" date="2023" name="G3 (Bethesda)">
        <title>A chromosome-length genome assembly and annotation of blackberry (Rubus argutus, cv. 'Hillquist').</title>
        <authorList>
            <person name="Bruna T."/>
            <person name="Aryal R."/>
            <person name="Dudchenko O."/>
            <person name="Sargent D.J."/>
            <person name="Mead D."/>
            <person name="Buti M."/>
            <person name="Cavallini A."/>
            <person name="Hytonen T."/>
            <person name="Andres J."/>
            <person name="Pham M."/>
            <person name="Weisz D."/>
            <person name="Mascagni F."/>
            <person name="Usai G."/>
            <person name="Natali L."/>
            <person name="Bassil N."/>
            <person name="Fernandez G.E."/>
            <person name="Lomsadze A."/>
            <person name="Armour M."/>
            <person name="Olukolu B."/>
            <person name="Poorten T."/>
            <person name="Britton C."/>
            <person name="Davik J."/>
            <person name="Ashrafi H."/>
            <person name="Aiden E.L."/>
            <person name="Borodovsky M."/>
            <person name="Worthington M."/>
        </authorList>
    </citation>
    <scope>NUCLEOTIDE SEQUENCE [LARGE SCALE GENOMIC DNA]</scope>
    <source>
        <strain evidence="1">PI 553951</strain>
    </source>
</reference>
<evidence type="ECO:0000313" key="2">
    <source>
        <dbReference type="Proteomes" id="UP001457282"/>
    </source>
</evidence>
<protein>
    <submittedName>
        <fullName evidence="1">Uncharacterized protein</fullName>
    </submittedName>
</protein>
<dbReference type="EMBL" id="JBEDUW010000006">
    <property type="protein sequence ID" value="KAK9922415.1"/>
    <property type="molecule type" value="Genomic_DNA"/>
</dbReference>
<dbReference type="AlphaFoldDB" id="A0AAW1WBZ4"/>
<keyword evidence="2" id="KW-1185">Reference proteome</keyword>
<proteinExistence type="predicted"/>
<evidence type="ECO:0000313" key="1">
    <source>
        <dbReference type="EMBL" id="KAK9922415.1"/>
    </source>
</evidence>
<comment type="caution">
    <text evidence="1">The sequence shown here is derived from an EMBL/GenBank/DDBJ whole genome shotgun (WGS) entry which is preliminary data.</text>
</comment>
<name>A0AAW1WBZ4_RUBAR</name>
<gene>
    <name evidence="1" type="ORF">M0R45_030880</name>
</gene>
<sequence>MLDSDAQSGIAVNAWRRFERLSVLLQIQCGCRRWAEAFFEGEFFWWNDKHNNGGEAMNKDIKAGINNQSKIFEILPIIKNTHIPDQEHVIKDDYNSRFLKPVPTLTCGIWNAKLQTPSL</sequence>
<organism evidence="1 2">
    <name type="scientific">Rubus argutus</name>
    <name type="common">Southern blackberry</name>
    <dbReference type="NCBI Taxonomy" id="59490"/>
    <lineage>
        <taxon>Eukaryota</taxon>
        <taxon>Viridiplantae</taxon>
        <taxon>Streptophyta</taxon>
        <taxon>Embryophyta</taxon>
        <taxon>Tracheophyta</taxon>
        <taxon>Spermatophyta</taxon>
        <taxon>Magnoliopsida</taxon>
        <taxon>eudicotyledons</taxon>
        <taxon>Gunneridae</taxon>
        <taxon>Pentapetalae</taxon>
        <taxon>rosids</taxon>
        <taxon>fabids</taxon>
        <taxon>Rosales</taxon>
        <taxon>Rosaceae</taxon>
        <taxon>Rosoideae</taxon>
        <taxon>Rosoideae incertae sedis</taxon>
        <taxon>Rubus</taxon>
    </lineage>
</organism>